<dbReference type="AlphaFoldDB" id="A0A1B9GW60"/>
<proteinExistence type="predicted"/>
<dbReference type="InterPro" id="IPR048661">
    <property type="entry name" value="CPL1-like"/>
</dbReference>
<protein>
    <recommendedName>
        <fullName evidence="2">Protein CPL1-like domain-containing protein</fullName>
    </recommendedName>
</protein>
<evidence type="ECO:0000256" key="1">
    <source>
        <dbReference type="SAM" id="SignalP"/>
    </source>
</evidence>
<dbReference type="OrthoDB" id="2562698at2759"/>
<accession>A0A1B9GW60</accession>
<name>A0A1B9GW60_9TREE</name>
<reference evidence="3 4" key="1">
    <citation type="submission" date="2013-07" db="EMBL/GenBank/DDBJ databases">
        <title>The Genome Sequence of Cryptococcus heveanensis BCC8398.</title>
        <authorList>
            <consortium name="The Broad Institute Genome Sequencing Platform"/>
            <person name="Cuomo C."/>
            <person name="Litvintseva A."/>
            <person name="Chen Y."/>
            <person name="Heitman J."/>
            <person name="Sun S."/>
            <person name="Springer D."/>
            <person name="Dromer F."/>
            <person name="Young S.K."/>
            <person name="Zeng Q."/>
            <person name="Gargeya S."/>
            <person name="Fitzgerald M."/>
            <person name="Abouelleil A."/>
            <person name="Alvarado L."/>
            <person name="Berlin A.M."/>
            <person name="Chapman S.B."/>
            <person name="Dewar J."/>
            <person name="Goldberg J."/>
            <person name="Griggs A."/>
            <person name="Gujja S."/>
            <person name="Hansen M."/>
            <person name="Howarth C."/>
            <person name="Imamovic A."/>
            <person name="Larimer J."/>
            <person name="McCowan C."/>
            <person name="Murphy C."/>
            <person name="Pearson M."/>
            <person name="Priest M."/>
            <person name="Roberts A."/>
            <person name="Saif S."/>
            <person name="Shea T."/>
            <person name="Sykes S."/>
            <person name="Wortman J."/>
            <person name="Nusbaum C."/>
            <person name="Birren B."/>
        </authorList>
    </citation>
    <scope>NUCLEOTIDE SEQUENCE [LARGE SCALE GENOMIC DNA]</scope>
    <source>
        <strain evidence="3 4">BCC8398</strain>
    </source>
</reference>
<dbReference type="EMBL" id="KI669499">
    <property type="protein sequence ID" value="OCF35268.1"/>
    <property type="molecule type" value="Genomic_DNA"/>
</dbReference>
<feature type="chain" id="PRO_5008627393" description="Protein CPL1-like domain-containing protein" evidence="1">
    <location>
        <begin position="20"/>
        <end position="312"/>
    </location>
</feature>
<organism evidence="3 4">
    <name type="scientific">Kwoniella heveanensis BCC8398</name>
    <dbReference type="NCBI Taxonomy" id="1296120"/>
    <lineage>
        <taxon>Eukaryota</taxon>
        <taxon>Fungi</taxon>
        <taxon>Dikarya</taxon>
        <taxon>Basidiomycota</taxon>
        <taxon>Agaricomycotina</taxon>
        <taxon>Tremellomycetes</taxon>
        <taxon>Tremellales</taxon>
        <taxon>Cryptococcaceae</taxon>
        <taxon>Kwoniella</taxon>
    </lineage>
</organism>
<dbReference type="InterPro" id="IPR038955">
    <property type="entry name" value="PriA/CPL1_fungi"/>
</dbReference>
<dbReference type="Pfam" id="PF21671">
    <property type="entry name" value="CPL1-like"/>
    <property type="match status" value="1"/>
</dbReference>
<dbReference type="PANTHER" id="PTHR35192">
    <property type="entry name" value="PROTEIN, PUTATIVE-RELATED"/>
    <property type="match status" value="1"/>
</dbReference>
<keyword evidence="4" id="KW-1185">Reference proteome</keyword>
<evidence type="ECO:0000313" key="4">
    <source>
        <dbReference type="Proteomes" id="UP000092666"/>
    </source>
</evidence>
<gene>
    <name evidence="3" type="ORF">I316_02814</name>
</gene>
<evidence type="ECO:0000259" key="2">
    <source>
        <dbReference type="Pfam" id="PF21671"/>
    </source>
</evidence>
<dbReference type="PANTHER" id="PTHR35192:SF2">
    <property type="entry name" value="APPLE DOMAIN-CONTAINING PROTEIN"/>
    <property type="match status" value="1"/>
</dbReference>
<sequence>MRTVFLAFVAASLAPIAWAANSFQVGCWPQGYSGSQRVNDPQDYPSCAAACVAQYNLLYAYEYSYYVWVEDHSELRYFCDCDASAPTNTEWQAGSCSLDSNVRVTLTQTTFSELGCYDYIFDYYDIAYTPQPDVGKCFVQCKDYNYAFVNHANFQDSSTILCNCSMTPDYYNPTTCSDTSIYAYQHTAGSSGPVPSTWVKRQERERLERSQSLQFNALCPAGLTACKVDGADDMSFECIDTDNELESCGGCLYGNYEQEAKELGVTATKEGTNCLSVAGIAPGGVTCSRGQCEAFACEEGFDLLNQTCIVDQ</sequence>
<feature type="signal peptide" evidence="1">
    <location>
        <begin position="1"/>
        <end position="19"/>
    </location>
</feature>
<dbReference type="Proteomes" id="UP000092666">
    <property type="component" value="Unassembled WGS sequence"/>
</dbReference>
<dbReference type="STRING" id="1296120.A0A1B9GW60"/>
<evidence type="ECO:0000313" key="3">
    <source>
        <dbReference type="EMBL" id="OCF35268.1"/>
    </source>
</evidence>
<feature type="domain" description="Protein CPL1-like" evidence="2">
    <location>
        <begin position="236"/>
        <end position="304"/>
    </location>
</feature>
<reference evidence="4" key="2">
    <citation type="submission" date="2013-12" db="EMBL/GenBank/DDBJ databases">
        <title>Evolution of pathogenesis and genome organization in the Tremellales.</title>
        <authorList>
            <person name="Cuomo C."/>
            <person name="Litvintseva A."/>
            <person name="Heitman J."/>
            <person name="Chen Y."/>
            <person name="Sun S."/>
            <person name="Springer D."/>
            <person name="Dromer F."/>
            <person name="Young S."/>
            <person name="Zeng Q."/>
            <person name="Chapman S."/>
            <person name="Gujja S."/>
            <person name="Saif S."/>
            <person name="Birren B."/>
        </authorList>
    </citation>
    <scope>NUCLEOTIDE SEQUENCE [LARGE SCALE GENOMIC DNA]</scope>
    <source>
        <strain evidence="4">BCC8398</strain>
    </source>
</reference>
<keyword evidence="1" id="KW-0732">Signal</keyword>